<evidence type="ECO:0000256" key="7">
    <source>
        <dbReference type="SAM" id="Phobius"/>
    </source>
</evidence>
<dbReference type="PANTHER" id="PTHR36838:SF1">
    <property type="entry name" value="SLR1864 PROTEIN"/>
    <property type="match status" value="1"/>
</dbReference>
<gene>
    <name evidence="8" type="ORF">KQ878_00600</name>
</gene>
<name>A0ABS6DQV5_9MOLU</name>
<evidence type="ECO:0000256" key="5">
    <source>
        <dbReference type="ARBA" id="ARBA00022989"/>
    </source>
</evidence>
<evidence type="ECO:0000313" key="8">
    <source>
        <dbReference type="EMBL" id="MBU4693384.1"/>
    </source>
</evidence>
<dbReference type="PANTHER" id="PTHR36838">
    <property type="entry name" value="AUXIN EFFLUX CARRIER FAMILY PROTEIN"/>
    <property type="match status" value="1"/>
</dbReference>
<feature type="transmembrane region" description="Helical" evidence="7">
    <location>
        <begin position="351"/>
        <end position="372"/>
    </location>
</feature>
<feature type="transmembrane region" description="Helical" evidence="7">
    <location>
        <begin position="317"/>
        <end position="339"/>
    </location>
</feature>
<protein>
    <submittedName>
        <fullName evidence="8">AEC family transporter</fullName>
    </submittedName>
</protein>
<feature type="transmembrane region" description="Helical" evidence="7">
    <location>
        <begin position="12"/>
        <end position="34"/>
    </location>
</feature>
<keyword evidence="3" id="KW-1003">Cell membrane</keyword>
<dbReference type="InterPro" id="IPR004776">
    <property type="entry name" value="Mem_transp_PIN-like"/>
</dbReference>
<keyword evidence="6 7" id="KW-0472">Membrane</keyword>
<keyword evidence="2" id="KW-0813">Transport</keyword>
<evidence type="ECO:0000256" key="4">
    <source>
        <dbReference type="ARBA" id="ARBA00022692"/>
    </source>
</evidence>
<feature type="transmembrane region" description="Helical" evidence="7">
    <location>
        <begin position="384"/>
        <end position="405"/>
    </location>
</feature>
<evidence type="ECO:0000256" key="3">
    <source>
        <dbReference type="ARBA" id="ARBA00022475"/>
    </source>
</evidence>
<dbReference type="Pfam" id="PF03547">
    <property type="entry name" value="Mem_trans"/>
    <property type="match status" value="1"/>
</dbReference>
<feature type="transmembrane region" description="Helical" evidence="7">
    <location>
        <begin position="102"/>
        <end position="122"/>
    </location>
</feature>
<dbReference type="EMBL" id="JAHMHK010000001">
    <property type="protein sequence ID" value="MBU4693384.1"/>
    <property type="molecule type" value="Genomic_DNA"/>
</dbReference>
<keyword evidence="4 7" id="KW-0812">Transmembrane</keyword>
<dbReference type="Proteomes" id="UP000812267">
    <property type="component" value="Unassembled WGS sequence"/>
</dbReference>
<feature type="transmembrane region" description="Helical" evidence="7">
    <location>
        <begin position="142"/>
        <end position="163"/>
    </location>
</feature>
<feature type="transmembrane region" description="Helical" evidence="7">
    <location>
        <begin position="46"/>
        <end position="67"/>
    </location>
</feature>
<evidence type="ECO:0000256" key="2">
    <source>
        <dbReference type="ARBA" id="ARBA00022448"/>
    </source>
</evidence>
<keyword evidence="5 7" id="KW-1133">Transmembrane helix</keyword>
<evidence type="ECO:0000313" key="9">
    <source>
        <dbReference type="Proteomes" id="UP000812267"/>
    </source>
</evidence>
<keyword evidence="9" id="KW-1185">Reference proteome</keyword>
<feature type="transmembrane region" description="Helical" evidence="7">
    <location>
        <begin position="279"/>
        <end position="297"/>
    </location>
</feature>
<accession>A0ABS6DQV5</accession>
<evidence type="ECO:0000256" key="1">
    <source>
        <dbReference type="ARBA" id="ARBA00004141"/>
    </source>
</evidence>
<comment type="subcellular location">
    <subcellularLocation>
        <location evidence="1">Membrane</location>
        <topology evidence="1">Multi-pass membrane protein</topology>
    </subcellularLocation>
</comment>
<comment type="caution">
    <text evidence="8">The sequence shown here is derived from an EMBL/GenBank/DDBJ whole genome shotgun (WGS) entry which is preliminary data.</text>
</comment>
<organism evidence="8 9">
    <name type="scientific">Mycoplasma zalophidermidis</name>
    <dbReference type="NCBI Taxonomy" id="398174"/>
    <lineage>
        <taxon>Bacteria</taxon>
        <taxon>Bacillati</taxon>
        <taxon>Mycoplasmatota</taxon>
        <taxon>Mollicutes</taxon>
        <taxon>Mycoplasmataceae</taxon>
        <taxon>Mycoplasma</taxon>
    </lineage>
</organism>
<reference evidence="8" key="1">
    <citation type="submission" date="2021-06" db="EMBL/GenBank/DDBJ databases">
        <title>Novel Mycoplasma species detected in California sea lions (Zalophus californianus) from the USA.</title>
        <authorList>
            <person name="Volokhov D.V."/>
            <person name="Furtak V.A."/>
            <person name="Zagorodnyaya T.A."/>
        </authorList>
    </citation>
    <scope>NUCLEOTIDE SEQUENCE [LARGE SCALE GENOMIC DNA]</scope>
    <source>
        <strain evidence="8">CSL 4779</strain>
    </source>
</reference>
<dbReference type="RefSeq" id="WP_216505178.1">
    <property type="nucleotide sequence ID" value="NZ_JAHMHJ010000001.1"/>
</dbReference>
<proteinExistence type="predicted"/>
<evidence type="ECO:0000256" key="6">
    <source>
        <dbReference type="ARBA" id="ARBA00023136"/>
    </source>
</evidence>
<sequence>MFTKFGILKSSWINSFTKIILEISVPAIALKGFMSSISLNKLKEQAWILLLSLLFYIILCFFVWLWVKFDWKLPKLVKNASNKTMLGTISATTNNDVPKERALMMFILIIFGATATFGLPVISEFYQGTSHQAGAIISVSMWNIPQRITLYTFVFVIISGIKMNKDNFKQTCKKLATNSTLMITILGLFLWLTQLIPGLGNSTKDIDPIPIDVFAKQIDGVNYFDTIEVVKKAKFGTNFNSIYIAKDSSKYIFDVSKNLYIATNIEPTGWMDFHTTIPYVNNVVLTLSRLCTPLVWLTVGMKMSEKRLREVFTDKYVWLYTFIKLIIVPLIMLGIMYSFYTAKKIPAEVCLTIVVVSVTPPGTVPAALSLMYNKAPNFTARASALSTIMSIILIPVFIVLCEFIFKLT</sequence>
<feature type="transmembrane region" description="Helical" evidence="7">
    <location>
        <begin position="175"/>
        <end position="196"/>
    </location>
</feature>